<dbReference type="PaxDb" id="39947-A0A0P0WPM9"/>
<reference evidence="1 2" key="2">
    <citation type="journal article" date="2013" name="Plant Cell Physiol.">
        <title>Rice Annotation Project Database (RAP-DB): an integrative and interactive database for rice genomics.</title>
        <authorList>
            <person name="Sakai H."/>
            <person name="Lee S.S."/>
            <person name="Tanaka T."/>
            <person name="Numa H."/>
            <person name="Kim J."/>
            <person name="Kawahara Y."/>
            <person name="Wakimoto H."/>
            <person name="Yang C.C."/>
            <person name="Iwamoto M."/>
            <person name="Abe T."/>
            <person name="Yamada Y."/>
            <person name="Muto A."/>
            <person name="Inokuchi H."/>
            <person name="Ikemura T."/>
            <person name="Matsumoto T."/>
            <person name="Sasaki T."/>
            <person name="Itoh T."/>
        </authorList>
    </citation>
    <scope>NUCLEOTIDE SEQUENCE [LARGE SCALE GENOMIC DNA]</scope>
    <source>
        <strain evidence="2">cv. Nipponbare</strain>
    </source>
</reference>
<dbReference type="AlphaFoldDB" id="A0A0P0WPM9"/>
<organism evidence="1 2">
    <name type="scientific">Oryza sativa subsp. japonica</name>
    <name type="common">Rice</name>
    <dbReference type="NCBI Taxonomy" id="39947"/>
    <lineage>
        <taxon>Eukaryota</taxon>
        <taxon>Viridiplantae</taxon>
        <taxon>Streptophyta</taxon>
        <taxon>Embryophyta</taxon>
        <taxon>Tracheophyta</taxon>
        <taxon>Spermatophyta</taxon>
        <taxon>Magnoliopsida</taxon>
        <taxon>Liliopsida</taxon>
        <taxon>Poales</taxon>
        <taxon>Poaceae</taxon>
        <taxon>BOP clade</taxon>
        <taxon>Oryzoideae</taxon>
        <taxon>Oryzeae</taxon>
        <taxon>Oryzinae</taxon>
        <taxon>Oryza</taxon>
        <taxon>Oryza sativa</taxon>
    </lineage>
</organism>
<dbReference type="Proteomes" id="UP000059680">
    <property type="component" value="Chromosome 5"/>
</dbReference>
<evidence type="ECO:0000313" key="1">
    <source>
        <dbReference type="EMBL" id="BAS95133.1"/>
    </source>
</evidence>
<sequence>MKIPGLLDGSESNLHEFCFCRLKQHSSVKCLLQFQKHSGWYFDVVLETYLMIRLLRPLLASLLLQCSSYAQTPSVSLL</sequence>
<dbReference type="Gramene" id="Os05t0542150-01">
    <property type="protein sequence ID" value="Os05t0542150-01"/>
    <property type="gene ID" value="Os05g0542150"/>
</dbReference>
<gene>
    <name evidence="1" type="ordered locus">Os05g0542150</name>
    <name evidence="1" type="ORF">OSNPB_050542150</name>
</gene>
<accession>A0A0P0WPM9</accession>
<dbReference type="EMBL" id="AP014961">
    <property type="protein sequence ID" value="BAS95133.1"/>
    <property type="molecule type" value="Genomic_DNA"/>
</dbReference>
<proteinExistence type="predicted"/>
<name>A0A0P0WPM9_ORYSJ</name>
<reference evidence="1 2" key="3">
    <citation type="journal article" date="2013" name="Rice">
        <title>Improvement of the Oryza sativa Nipponbare reference genome using next generation sequence and optical map data.</title>
        <authorList>
            <person name="Kawahara Y."/>
            <person name="de la Bastide M."/>
            <person name="Hamilton J.P."/>
            <person name="Kanamori H."/>
            <person name="McCombie W.R."/>
            <person name="Ouyang S."/>
            <person name="Schwartz D.C."/>
            <person name="Tanaka T."/>
            <person name="Wu J."/>
            <person name="Zhou S."/>
            <person name="Childs K.L."/>
            <person name="Davidson R.M."/>
            <person name="Lin H."/>
            <person name="Quesada-Ocampo L."/>
            <person name="Vaillancourt B."/>
            <person name="Sakai H."/>
            <person name="Lee S.S."/>
            <person name="Kim J."/>
            <person name="Numa H."/>
            <person name="Itoh T."/>
            <person name="Buell C.R."/>
            <person name="Matsumoto T."/>
        </authorList>
    </citation>
    <scope>NUCLEOTIDE SEQUENCE [LARGE SCALE GENOMIC DNA]</scope>
    <source>
        <strain evidence="2">cv. Nipponbare</strain>
    </source>
</reference>
<evidence type="ECO:0000313" key="2">
    <source>
        <dbReference type="Proteomes" id="UP000059680"/>
    </source>
</evidence>
<reference evidence="2" key="1">
    <citation type="journal article" date="2005" name="Nature">
        <title>The map-based sequence of the rice genome.</title>
        <authorList>
            <consortium name="International rice genome sequencing project (IRGSP)"/>
            <person name="Matsumoto T."/>
            <person name="Wu J."/>
            <person name="Kanamori H."/>
            <person name="Katayose Y."/>
            <person name="Fujisawa M."/>
            <person name="Namiki N."/>
            <person name="Mizuno H."/>
            <person name="Yamamoto K."/>
            <person name="Antonio B.A."/>
            <person name="Baba T."/>
            <person name="Sakata K."/>
            <person name="Nagamura Y."/>
            <person name="Aoki H."/>
            <person name="Arikawa K."/>
            <person name="Arita K."/>
            <person name="Bito T."/>
            <person name="Chiden Y."/>
            <person name="Fujitsuka N."/>
            <person name="Fukunaka R."/>
            <person name="Hamada M."/>
            <person name="Harada C."/>
            <person name="Hayashi A."/>
            <person name="Hijishita S."/>
            <person name="Honda M."/>
            <person name="Hosokawa S."/>
            <person name="Ichikawa Y."/>
            <person name="Idonuma A."/>
            <person name="Iijima M."/>
            <person name="Ikeda M."/>
            <person name="Ikeno M."/>
            <person name="Ito K."/>
            <person name="Ito S."/>
            <person name="Ito T."/>
            <person name="Ito Y."/>
            <person name="Ito Y."/>
            <person name="Iwabuchi A."/>
            <person name="Kamiya K."/>
            <person name="Karasawa W."/>
            <person name="Kurita K."/>
            <person name="Katagiri S."/>
            <person name="Kikuta A."/>
            <person name="Kobayashi H."/>
            <person name="Kobayashi N."/>
            <person name="Machita K."/>
            <person name="Maehara T."/>
            <person name="Masukawa M."/>
            <person name="Mizubayashi T."/>
            <person name="Mukai Y."/>
            <person name="Nagasaki H."/>
            <person name="Nagata Y."/>
            <person name="Naito S."/>
            <person name="Nakashima M."/>
            <person name="Nakama Y."/>
            <person name="Nakamichi Y."/>
            <person name="Nakamura M."/>
            <person name="Meguro A."/>
            <person name="Negishi M."/>
            <person name="Ohta I."/>
            <person name="Ohta T."/>
            <person name="Okamoto M."/>
            <person name="Ono N."/>
            <person name="Saji S."/>
            <person name="Sakaguchi M."/>
            <person name="Sakai K."/>
            <person name="Shibata M."/>
            <person name="Shimokawa T."/>
            <person name="Song J."/>
            <person name="Takazaki Y."/>
            <person name="Terasawa K."/>
            <person name="Tsugane M."/>
            <person name="Tsuji K."/>
            <person name="Ueda S."/>
            <person name="Waki K."/>
            <person name="Yamagata H."/>
            <person name="Yamamoto M."/>
            <person name="Yamamoto S."/>
            <person name="Yamane H."/>
            <person name="Yoshiki S."/>
            <person name="Yoshihara R."/>
            <person name="Yukawa K."/>
            <person name="Zhong H."/>
            <person name="Yano M."/>
            <person name="Yuan Q."/>
            <person name="Ouyang S."/>
            <person name="Liu J."/>
            <person name="Jones K.M."/>
            <person name="Gansberger K."/>
            <person name="Moffat K."/>
            <person name="Hill J."/>
            <person name="Bera J."/>
            <person name="Fadrosh D."/>
            <person name="Jin S."/>
            <person name="Johri S."/>
            <person name="Kim M."/>
            <person name="Overton L."/>
            <person name="Reardon M."/>
            <person name="Tsitrin T."/>
            <person name="Vuong H."/>
            <person name="Weaver B."/>
            <person name="Ciecko A."/>
            <person name="Tallon L."/>
            <person name="Jackson J."/>
            <person name="Pai G."/>
            <person name="Aken S.V."/>
            <person name="Utterback T."/>
            <person name="Reidmuller S."/>
            <person name="Feldblyum T."/>
            <person name="Hsiao J."/>
            <person name="Zismann V."/>
            <person name="Iobst S."/>
            <person name="de Vazeille A.R."/>
            <person name="Buell C.R."/>
            <person name="Ying K."/>
            <person name="Li Y."/>
            <person name="Lu T."/>
            <person name="Huang Y."/>
            <person name="Zhao Q."/>
            <person name="Feng Q."/>
            <person name="Zhang L."/>
            <person name="Zhu J."/>
            <person name="Weng Q."/>
            <person name="Mu J."/>
            <person name="Lu Y."/>
            <person name="Fan D."/>
            <person name="Liu Y."/>
            <person name="Guan J."/>
            <person name="Zhang Y."/>
            <person name="Yu S."/>
            <person name="Liu X."/>
            <person name="Zhang Y."/>
            <person name="Hong G."/>
            <person name="Han B."/>
            <person name="Choisne N."/>
            <person name="Demange N."/>
            <person name="Orjeda G."/>
            <person name="Samain S."/>
            <person name="Cattolico L."/>
            <person name="Pelletier E."/>
            <person name="Couloux A."/>
            <person name="Segurens B."/>
            <person name="Wincker P."/>
            <person name="D'Hont A."/>
            <person name="Scarpelli C."/>
            <person name="Weissenbach J."/>
            <person name="Salanoubat M."/>
            <person name="Quetier F."/>
            <person name="Yu Y."/>
            <person name="Kim H.R."/>
            <person name="Rambo T."/>
            <person name="Currie J."/>
            <person name="Collura K."/>
            <person name="Luo M."/>
            <person name="Yang T."/>
            <person name="Ammiraju J.S.S."/>
            <person name="Engler F."/>
            <person name="Soderlund C."/>
            <person name="Wing R.A."/>
            <person name="Palmer L.E."/>
            <person name="de la Bastide M."/>
            <person name="Spiegel L."/>
            <person name="Nascimento L."/>
            <person name="Zutavern T."/>
            <person name="O'Shaughnessy A."/>
            <person name="Dike S."/>
            <person name="Dedhia N."/>
            <person name="Preston R."/>
            <person name="Balija V."/>
            <person name="McCombie W.R."/>
            <person name="Chow T."/>
            <person name="Chen H."/>
            <person name="Chung M."/>
            <person name="Chen C."/>
            <person name="Shaw J."/>
            <person name="Wu H."/>
            <person name="Hsiao K."/>
            <person name="Chao Y."/>
            <person name="Chu M."/>
            <person name="Cheng C."/>
            <person name="Hour A."/>
            <person name="Lee P."/>
            <person name="Lin S."/>
            <person name="Lin Y."/>
            <person name="Liou J."/>
            <person name="Liu S."/>
            <person name="Hsing Y."/>
            <person name="Raghuvanshi S."/>
            <person name="Mohanty A."/>
            <person name="Bharti A.K."/>
            <person name="Gaur A."/>
            <person name="Gupta V."/>
            <person name="Kumar D."/>
            <person name="Ravi V."/>
            <person name="Vij S."/>
            <person name="Kapur A."/>
            <person name="Khurana P."/>
            <person name="Khurana P."/>
            <person name="Khurana J.P."/>
            <person name="Tyagi A.K."/>
            <person name="Gaikwad K."/>
            <person name="Singh A."/>
            <person name="Dalal V."/>
            <person name="Srivastava S."/>
            <person name="Dixit A."/>
            <person name="Pal A.K."/>
            <person name="Ghazi I.A."/>
            <person name="Yadav M."/>
            <person name="Pandit A."/>
            <person name="Bhargava A."/>
            <person name="Sureshbabu K."/>
            <person name="Batra K."/>
            <person name="Sharma T.R."/>
            <person name="Mohapatra T."/>
            <person name="Singh N.K."/>
            <person name="Messing J."/>
            <person name="Nelson A.B."/>
            <person name="Fuks G."/>
            <person name="Kavchok S."/>
            <person name="Keizer G."/>
            <person name="Linton E."/>
            <person name="Llaca V."/>
            <person name="Song R."/>
            <person name="Tanyolac B."/>
            <person name="Young S."/>
            <person name="Ho-Il K."/>
            <person name="Hahn J.H."/>
            <person name="Sangsakoo G."/>
            <person name="Vanavichit A."/>
            <person name="de Mattos Luiz.A.T."/>
            <person name="Zimmer P.D."/>
            <person name="Malone G."/>
            <person name="Dellagostin O."/>
            <person name="de Oliveira A.C."/>
            <person name="Bevan M."/>
            <person name="Bancroft I."/>
            <person name="Minx P."/>
            <person name="Cordum H."/>
            <person name="Wilson R."/>
            <person name="Cheng Z."/>
            <person name="Jin W."/>
            <person name="Jiang J."/>
            <person name="Leong S.A."/>
            <person name="Iwama H."/>
            <person name="Gojobori T."/>
            <person name="Itoh T."/>
            <person name="Niimura Y."/>
            <person name="Fujii Y."/>
            <person name="Habara T."/>
            <person name="Sakai H."/>
            <person name="Sato Y."/>
            <person name="Wilson G."/>
            <person name="Kumar K."/>
            <person name="McCouch S."/>
            <person name="Juretic N."/>
            <person name="Hoen D."/>
            <person name="Wright S."/>
            <person name="Bruskiewich R."/>
            <person name="Bureau T."/>
            <person name="Miyao A."/>
            <person name="Hirochika H."/>
            <person name="Nishikawa T."/>
            <person name="Kadowaki K."/>
            <person name="Sugiura M."/>
            <person name="Burr B."/>
            <person name="Sasaki T."/>
        </authorList>
    </citation>
    <scope>NUCLEOTIDE SEQUENCE [LARGE SCALE GENOMIC DNA]</scope>
    <source>
        <strain evidence="2">cv. Nipponbare</strain>
    </source>
</reference>
<protein>
    <submittedName>
        <fullName evidence="1">Os05g0542150 protein</fullName>
    </submittedName>
</protein>
<keyword evidence="2" id="KW-1185">Reference proteome</keyword>
<dbReference type="InParanoid" id="A0A0P0WPM9"/>